<dbReference type="PROSITE" id="PS00080">
    <property type="entry name" value="MULTICOPPER_OXIDASE2"/>
    <property type="match status" value="1"/>
</dbReference>
<evidence type="ECO:0000259" key="11">
    <source>
        <dbReference type="Pfam" id="PF07732"/>
    </source>
</evidence>
<keyword evidence="12" id="KW-0946">Virion</keyword>
<dbReference type="InterPro" id="IPR006311">
    <property type="entry name" value="TAT_signal"/>
</dbReference>
<sequence>MFSRRHAIRLGLSTGAVGAVGAAGGVFRTLTAGQPAAAAGQSATAAGHSAAAAGAAAGKAAPAGAAAAPVEPFSLPLTTPPVLAPYRRTKSADFYRITMRRAGVEILPGTRTDALTYNGSFTGPTIRARTGRTTVVQQVNALDMPTSVHLHGGNNPVAHDGGMMDTIAPGRRRTYVYENKQPGATLWTHDHAHHMESEHVYRGLSGLYLLRDPAEDRLGLPSGKYDIPLVLRDAHFDAGAQMVYTMDDAENRTTILVNGRPWPYLKVEARKYRFRLVNSCNLRIFVLALSDGSATQHPVRQIGTDGGLLAAPAETPVLVLSPGERIDFVVDFSKYAPGTKLTLANMLGPGPTELVGQVMRFDVGERTADSSTVPDTLATLPALAKPTVERSFELSMDEPGSGGHQAYINGKTFDPDRIDTHIEWGSTEVWTVTNKSATVPHNFHTHLVQFRILERDGQPPYPAETGWKDTVLLFPGQTAKLQLTFDSHRGVYPYHCHMIDHSAMGMMAQMKIA</sequence>
<dbReference type="CDD" id="cd13890">
    <property type="entry name" value="CuRO_3_CueO_FtsP"/>
    <property type="match status" value="1"/>
</dbReference>
<evidence type="ECO:0000256" key="9">
    <source>
        <dbReference type="ARBA" id="ARBA00048092"/>
    </source>
</evidence>
<evidence type="ECO:0000256" key="5">
    <source>
        <dbReference type="ARBA" id="ARBA00038978"/>
    </source>
</evidence>
<dbReference type="RefSeq" id="WP_190899855.1">
    <property type="nucleotide sequence ID" value="NZ_AP023439.1"/>
</dbReference>
<keyword evidence="4" id="KW-0560">Oxidoreductase</keyword>
<evidence type="ECO:0000256" key="4">
    <source>
        <dbReference type="ARBA" id="ARBA00023002"/>
    </source>
</evidence>
<feature type="domain" description="Plastocyanin-like" evidence="11">
    <location>
        <begin position="103"/>
        <end position="214"/>
    </location>
</feature>
<comment type="similarity">
    <text evidence="1">Belongs to the multicopper oxidase family.</text>
</comment>
<dbReference type="InterPro" id="IPR045087">
    <property type="entry name" value="Cu-oxidase_fam"/>
</dbReference>
<evidence type="ECO:0000256" key="1">
    <source>
        <dbReference type="ARBA" id="ARBA00010609"/>
    </source>
</evidence>
<dbReference type="InterPro" id="IPR011707">
    <property type="entry name" value="Cu-oxidase-like_N"/>
</dbReference>
<dbReference type="PANTHER" id="PTHR48267">
    <property type="entry name" value="CUPREDOXIN SUPERFAMILY PROTEIN"/>
    <property type="match status" value="1"/>
</dbReference>
<dbReference type="Gene3D" id="2.60.40.420">
    <property type="entry name" value="Cupredoxins - blue copper proteins"/>
    <property type="match status" value="3"/>
</dbReference>
<dbReference type="AlphaFoldDB" id="A0A7G1NH98"/>
<evidence type="ECO:0000256" key="3">
    <source>
        <dbReference type="ARBA" id="ARBA00022723"/>
    </source>
</evidence>
<protein>
    <recommendedName>
        <fullName evidence="6">Multicopper oxidase CueO</fullName>
        <ecNumber evidence="5">1.16.3.4</ecNumber>
    </recommendedName>
    <alternativeName>
        <fullName evidence="7">Copper efflux oxidase</fullName>
    </alternativeName>
    <alternativeName>
        <fullName evidence="8">Cuprous oxidase</fullName>
    </alternativeName>
</protein>
<dbReference type="GO" id="GO:0005507">
    <property type="term" value="F:copper ion binding"/>
    <property type="evidence" value="ECO:0007669"/>
    <property type="project" value="InterPro"/>
</dbReference>
<evidence type="ECO:0000256" key="6">
    <source>
        <dbReference type="ARBA" id="ARBA00041027"/>
    </source>
</evidence>
<evidence type="ECO:0000313" key="12">
    <source>
        <dbReference type="EMBL" id="BCL21097.1"/>
    </source>
</evidence>
<comment type="catalytic activity">
    <reaction evidence="9">
        <text>4 Cu(+) + O2 + 4 H(+) = 4 Cu(2+) + 2 H2O</text>
        <dbReference type="Rhea" id="RHEA:30083"/>
        <dbReference type="ChEBI" id="CHEBI:15377"/>
        <dbReference type="ChEBI" id="CHEBI:15378"/>
        <dbReference type="ChEBI" id="CHEBI:15379"/>
        <dbReference type="ChEBI" id="CHEBI:29036"/>
        <dbReference type="ChEBI" id="CHEBI:49552"/>
        <dbReference type="EC" id="1.16.3.4"/>
    </reaction>
    <physiologicalReaction direction="left-to-right" evidence="9">
        <dbReference type="Rhea" id="RHEA:30084"/>
    </physiologicalReaction>
</comment>
<dbReference type="PANTHER" id="PTHR48267:SF1">
    <property type="entry name" value="BILIRUBIN OXIDASE"/>
    <property type="match status" value="1"/>
</dbReference>
<dbReference type="InterPro" id="IPR011706">
    <property type="entry name" value="Cu-oxidase_C"/>
</dbReference>
<name>A0A7G1NH98_9ACTN</name>
<evidence type="ECO:0000256" key="7">
    <source>
        <dbReference type="ARBA" id="ARBA00042896"/>
    </source>
</evidence>
<dbReference type="PROSITE" id="PS51318">
    <property type="entry name" value="TAT"/>
    <property type="match status" value="1"/>
</dbReference>
<gene>
    <name evidence="12" type="primary">cotA</name>
    <name evidence="12" type="ORF">GCM10017668_29400</name>
</gene>
<dbReference type="SUPFAM" id="SSF49503">
    <property type="entry name" value="Cupredoxins"/>
    <property type="match status" value="3"/>
</dbReference>
<dbReference type="Proteomes" id="UP000516373">
    <property type="component" value="Chromosome"/>
</dbReference>
<dbReference type="Pfam" id="PF07731">
    <property type="entry name" value="Cu-oxidase_2"/>
    <property type="match status" value="1"/>
</dbReference>
<keyword evidence="3" id="KW-0479">Metal-binding</keyword>
<dbReference type="Pfam" id="PF07732">
    <property type="entry name" value="Cu-oxidase_3"/>
    <property type="match status" value="1"/>
</dbReference>
<dbReference type="GO" id="GO:0016491">
    <property type="term" value="F:oxidoreductase activity"/>
    <property type="evidence" value="ECO:0007669"/>
    <property type="project" value="UniProtKB-KW"/>
</dbReference>
<dbReference type="EMBL" id="AP023439">
    <property type="protein sequence ID" value="BCL21097.1"/>
    <property type="molecule type" value="Genomic_DNA"/>
</dbReference>
<dbReference type="InterPro" id="IPR002355">
    <property type="entry name" value="Cu_oxidase_Cu_BS"/>
</dbReference>
<keyword evidence="12" id="KW-0167">Capsid protein</keyword>
<feature type="domain" description="Plastocyanin-like" evidence="10">
    <location>
        <begin position="402"/>
        <end position="511"/>
    </location>
</feature>
<accession>A0A7G1NH98</accession>
<evidence type="ECO:0000313" key="13">
    <source>
        <dbReference type="Proteomes" id="UP000516373"/>
    </source>
</evidence>
<evidence type="ECO:0000259" key="10">
    <source>
        <dbReference type="Pfam" id="PF07731"/>
    </source>
</evidence>
<proteinExistence type="inferred from homology"/>
<organism evidence="12 13">
    <name type="scientific">Streptomyces tuirus</name>
    <dbReference type="NCBI Taxonomy" id="68278"/>
    <lineage>
        <taxon>Bacteria</taxon>
        <taxon>Bacillati</taxon>
        <taxon>Actinomycetota</taxon>
        <taxon>Actinomycetes</taxon>
        <taxon>Kitasatosporales</taxon>
        <taxon>Streptomycetaceae</taxon>
        <taxon>Streptomyces</taxon>
    </lineage>
</organism>
<evidence type="ECO:0000256" key="2">
    <source>
        <dbReference type="ARBA" id="ARBA00011245"/>
    </source>
</evidence>
<dbReference type="EC" id="1.16.3.4" evidence="5"/>
<dbReference type="InterPro" id="IPR008972">
    <property type="entry name" value="Cupredoxin"/>
</dbReference>
<comment type="subunit">
    <text evidence="2">Monomer.</text>
</comment>
<reference evidence="12 13" key="1">
    <citation type="journal article" date="2014" name="Int. J. Syst. Evol. Microbiol.">
        <title>Complete genome sequence of Corynebacterium casei LMG S-19264T (=DSM 44701T), isolated from a smear-ripened cheese.</title>
        <authorList>
            <consortium name="US DOE Joint Genome Institute (JGI-PGF)"/>
            <person name="Walter F."/>
            <person name="Albersmeier A."/>
            <person name="Kalinowski J."/>
            <person name="Ruckert C."/>
        </authorList>
    </citation>
    <scope>NUCLEOTIDE SEQUENCE [LARGE SCALE GENOMIC DNA]</scope>
    <source>
        <strain evidence="12 13">JCM 4255</strain>
    </source>
</reference>
<evidence type="ECO:0000256" key="8">
    <source>
        <dbReference type="ARBA" id="ARBA00043090"/>
    </source>
</evidence>
<dbReference type="KEGG" id="stui:GCM10017668_29400"/>